<gene>
    <name evidence="3" type="ORF">SAMN05216285_2925</name>
</gene>
<evidence type="ECO:0000313" key="3">
    <source>
        <dbReference type="EMBL" id="SEW17670.1"/>
    </source>
</evidence>
<dbReference type="Proteomes" id="UP000183275">
    <property type="component" value="Unassembled WGS sequence"/>
</dbReference>
<evidence type="ECO:0000313" key="4">
    <source>
        <dbReference type="Proteomes" id="UP000183275"/>
    </source>
</evidence>
<evidence type="ECO:0000256" key="1">
    <source>
        <dbReference type="RuleBase" id="RU362039"/>
    </source>
</evidence>
<dbReference type="InterPro" id="IPR029052">
    <property type="entry name" value="Metallo-depent_PP-like"/>
</dbReference>
<comment type="cofactor">
    <cofactor evidence="1">
        <name>a divalent metal cation</name>
        <dbReference type="ChEBI" id="CHEBI:60240"/>
    </cofactor>
</comment>
<reference evidence="4" key="1">
    <citation type="submission" date="2016-10" db="EMBL/GenBank/DDBJ databases">
        <authorList>
            <person name="Varghese N."/>
        </authorList>
    </citation>
    <scope>NUCLEOTIDE SEQUENCE [LARGE SCALE GENOMIC DNA]</scope>
    <source>
        <strain evidence="4">CGMCC 1.12284</strain>
    </source>
</reference>
<dbReference type="Gene3D" id="3.60.21.10">
    <property type="match status" value="1"/>
</dbReference>
<dbReference type="GO" id="GO:0046872">
    <property type="term" value="F:metal ion binding"/>
    <property type="evidence" value="ECO:0007669"/>
    <property type="project" value="UniProtKB-KW"/>
</dbReference>
<dbReference type="STRING" id="1202768.SAMN05216285_2925"/>
<dbReference type="RefSeq" id="WP_049991726.1">
    <property type="nucleotide sequence ID" value="NZ_FOIS01000003.1"/>
</dbReference>
<dbReference type="AlphaFoldDB" id="A0A1I0PTD9"/>
<dbReference type="OrthoDB" id="9959at2157"/>
<protein>
    <recommendedName>
        <fullName evidence="1">Phosphoesterase</fullName>
        <ecNumber evidence="1">3.1.4.-</ecNumber>
    </recommendedName>
</protein>
<sequence length="169" mass="17684">MPRVAIISDTHVPTRADEVPSWVVDELGRADHTIHAGDFDSRKAYGRIESLANGLTAVRGNTDSPTIDLPRIATVEIGGVTFAVTHGSGSPTGWAQRVVETVGAESGDRDRDPVAVAGHTHEVVDETVDGTRILNPGSATGAAPADRTSMYVATVEDGEATVDLRTGTD</sequence>
<evidence type="ECO:0000259" key="2">
    <source>
        <dbReference type="Pfam" id="PF12850"/>
    </source>
</evidence>
<proteinExistence type="inferred from homology"/>
<accession>A0A1I0PTD9</accession>
<dbReference type="PANTHER" id="PTHR11124">
    <property type="entry name" value="VACUOLAR SORTING PROTEIN VPS29"/>
    <property type="match status" value="1"/>
</dbReference>
<dbReference type="EC" id="3.1.4.-" evidence="1"/>
<keyword evidence="4" id="KW-1185">Reference proteome</keyword>
<dbReference type="InterPro" id="IPR024654">
    <property type="entry name" value="Calcineurin-like_PHP_lpxH"/>
</dbReference>
<dbReference type="Pfam" id="PF12850">
    <property type="entry name" value="Metallophos_2"/>
    <property type="match status" value="1"/>
</dbReference>
<dbReference type="SUPFAM" id="SSF56300">
    <property type="entry name" value="Metallo-dependent phosphatases"/>
    <property type="match status" value="1"/>
</dbReference>
<feature type="domain" description="Calcineurin-like phosphoesterase" evidence="2">
    <location>
        <begin position="3"/>
        <end position="157"/>
    </location>
</feature>
<dbReference type="GO" id="GO:0016787">
    <property type="term" value="F:hydrolase activity"/>
    <property type="evidence" value="ECO:0007669"/>
    <property type="project" value="UniProtKB-UniRule"/>
</dbReference>
<dbReference type="EMBL" id="FOIS01000003">
    <property type="protein sequence ID" value="SEW17670.1"/>
    <property type="molecule type" value="Genomic_DNA"/>
</dbReference>
<keyword evidence="1" id="KW-0479">Metal-binding</keyword>
<comment type="similarity">
    <text evidence="1">Belongs to the metallophosphoesterase superfamily. YfcE family.</text>
</comment>
<dbReference type="NCBIfam" id="TIGR00040">
    <property type="entry name" value="yfcE"/>
    <property type="match status" value="1"/>
</dbReference>
<dbReference type="InterPro" id="IPR000979">
    <property type="entry name" value="Phosphodiesterase_MJ0936/Vps29"/>
</dbReference>
<organism evidence="3 4">
    <name type="scientific">Natrinema salifodinae</name>
    <dbReference type="NCBI Taxonomy" id="1202768"/>
    <lineage>
        <taxon>Archaea</taxon>
        <taxon>Methanobacteriati</taxon>
        <taxon>Methanobacteriota</taxon>
        <taxon>Stenosarchaea group</taxon>
        <taxon>Halobacteria</taxon>
        <taxon>Halobacteriales</taxon>
        <taxon>Natrialbaceae</taxon>
        <taxon>Natrinema</taxon>
    </lineage>
</organism>
<name>A0A1I0PTD9_9EURY</name>
<dbReference type="eggNOG" id="arCOG01141">
    <property type="taxonomic scope" value="Archaea"/>
</dbReference>